<evidence type="ECO:0000313" key="2">
    <source>
        <dbReference type="EMBL" id="PRQ57625.1"/>
    </source>
</evidence>
<keyword evidence="1" id="KW-1133">Transmembrane helix</keyword>
<dbReference type="Proteomes" id="UP000238479">
    <property type="component" value="Chromosome 1"/>
</dbReference>
<feature type="transmembrane region" description="Helical" evidence="1">
    <location>
        <begin position="20"/>
        <end position="39"/>
    </location>
</feature>
<protein>
    <submittedName>
        <fullName evidence="2">Uncharacterized protein</fullName>
    </submittedName>
</protein>
<organism evidence="2 3">
    <name type="scientific">Rosa chinensis</name>
    <name type="common">China rose</name>
    <dbReference type="NCBI Taxonomy" id="74649"/>
    <lineage>
        <taxon>Eukaryota</taxon>
        <taxon>Viridiplantae</taxon>
        <taxon>Streptophyta</taxon>
        <taxon>Embryophyta</taxon>
        <taxon>Tracheophyta</taxon>
        <taxon>Spermatophyta</taxon>
        <taxon>Magnoliopsida</taxon>
        <taxon>eudicotyledons</taxon>
        <taxon>Gunneridae</taxon>
        <taxon>Pentapetalae</taxon>
        <taxon>rosids</taxon>
        <taxon>fabids</taxon>
        <taxon>Rosales</taxon>
        <taxon>Rosaceae</taxon>
        <taxon>Rosoideae</taxon>
        <taxon>Rosoideae incertae sedis</taxon>
        <taxon>Rosa</taxon>
    </lineage>
</organism>
<evidence type="ECO:0000256" key="1">
    <source>
        <dbReference type="SAM" id="Phobius"/>
    </source>
</evidence>
<dbReference type="EMBL" id="PDCK01000039">
    <property type="protein sequence ID" value="PRQ57625.1"/>
    <property type="molecule type" value="Genomic_DNA"/>
</dbReference>
<dbReference type="Gramene" id="PRQ57625">
    <property type="protein sequence ID" value="PRQ57625"/>
    <property type="gene ID" value="RchiOBHm_Chr1g0350391"/>
</dbReference>
<keyword evidence="1" id="KW-0472">Membrane</keyword>
<comment type="caution">
    <text evidence="2">The sequence shown here is derived from an EMBL/GenBank/DDBJ whole genome shotgun (WGS) entry which is preliminary data.</text>
</comment>
<evidence type="ECO:0000313" key="3">
    <source>
        <dbReference type="Proteomes" id="UP000238479"/>
    </source>
</evidence>
<gene>
    <name evidence="2" type="ORF">RchiOBHm_Chr1g0350391</name>
</gene>
<dbReference type="AlphaFoldDB" id="A0A2P6SG20"/>
<keyword evidence="3" id="KW-1185">Reference proteome</keyword>
<name>A0A2P6SG20_ROSCH</name>
<keyword evidence="1" id="KW-0812">Transmembrane</keyword>
<reference evidence="2 3" key="1">
    <citation type="journal article" date="2018" name="Nat. Genet.">
        <title>The Rosa genome provides new insights in the design of modern roses.</title>
        <authorList>
            <person name="Bendahmane M."/>
        </authorList>
    </citation>
    <scope>NUCLEOTIDE SEQUENCE [LARGE SCALE GENOMIC DNA]</scope>
    <source>
        <strain evidence="3">cv. Old Blush</strain>
    </source>
</reference>
<proteinExistence type="predicted"/>
<accession>A0A2P6SG20</accession>
<sequence>MLLVMVSSMCCGFFGFQSELSSYFHSIIIGVFWLIVWIAATAGQDLNCVFQLYLVSAINLFFL</sequence>